<feature type="compositionally biased region" description="Basic and acidic residues" evidence="1">
    <location>
        <begin position="125"/>
        <end position="135"/>
    </location>
</feature>
<protein>
    <submittedName>
        <fullName evidence="2">Uncharacterized protein</fullName>
    </submittedName>
</protein>
<dbReference type="Proteomes" id="UP001215598">
    <property type="component" value="Unassembled WGS sequence"/>
</dbReference>
<gene>
    <name evidence="2" type="ORF">B0H16DRAFT_1722189</name>
</gene>
<dbReference type="AlphaFoldDB" id="A0AAD7J291"/>
<feature type="region of interest" description="Disordered" evidence="1">
    <location>
        <begin position="1"/>
        <end position="62"/>
    </location>
</feature>
<evidence type="ECO:0000313" key="2">
    <source>
        <dbReference type="EMBL" id="KAJ7755462.1"/>
    </source>
</evidence>
<evidence type="ECO:0000313" key="3">
    <source>
        <dbReference type="Proteomes" id="UP001215598"/>
    </source>
</evidence>
<name>A0AAD7J291_9AGAR</name>
<comment type="caution">
    <text evidence="2">The sequence shown here is derived from an EMBL/GenBank/DDBJ whole genome shotgun (WGS) entry which is preliminary data.</text>
</comment>
<feature type="compositionally biased region" description="Basic and acidic residues" evidence="1">
    <location>
        <begin position="32"/>
        <end position="60"/>
    </location>
</feature>
<proteinExistence type="predicted"/>
<sequence length="463" mass="51785">MIPSWIKNFTKYSDATPPRSQAKKIWGTPEANQRHGEIEADRGRHPWPEGAHLGHEEPQRMDLSMPQIAGGRLDGERADAPRSLLEQPPVKVHRSELNFIPAKAGSMSGSLGPPKVEVSTSAEAQDTHRPSREGTNKQGTQSWKKSAERSEKENSDLRKDAERMRSDIFKLTAQNREYSALLAAAQDREIRWASEQFKSQGPTFGVTANATSIADVRRTMENLEAEIFQVAAALSDLDLRSRLTKGHALGGQSNYELNDRMVWVLGDELAWLLSGAGAHTPEMLVQIALQTAMSNWSFIHLRSWVPERHDDRTNAFLAELYADVRRSEEPNDALRWRAMTRKQLLQRMSPADVKASLLQHLTDVVNMTLEEPLDPGKIETEFGDRIEAAVRLLCDLNKDIGTKIVSDDLEVVFVGAGEIFESTVMENILGLQKRGDDGGHTVTLVKPKVVVRSTMRLLMTDEE</sequence>
<feature type="compositionally biased region" description="Basic and acidic residues" evidence="1">
    <location>
        <begin position="145"/>
        <end position="159"/>
    </location>
</feature>
<dbReference type="EMBL" id="JARKIB010000049">
    <property type="protein sequence ID" value="KAJ7755462.1"/>
    <property type="molecule type" value="Genomic_DNA"/>
</dbReference>
<feature type="region of interest" description="Disordered" evidence="1">
    <location>
        <begin position="103"/>
        <end position="159"/>
    </location>
</feature>
<organism evidence="2 3">
    <name type="scientific">Mycena metata</name>
    <dbReference type="NCBI Taxonomy" id="1033252"/>
    <lineage>
        <taxon>Eukaryota</taxon>
        <taxon>Fungi</taxon>
        <taxon>Dikarya</taxon>
        <taxon>Basidiomycota</taxon>
        <taxon>Agaricomycotina</taxon>
        <taxon>Agaricomycetes</taxon>
        <taxon>Agaricomycetidae</taxon>
        <taxon>Agaricales</taxon>
        <taxon>Marasmiineae</taxon>
        <taxon>Mycenaceae</taxon>
        <taxon>Mycena</taxon>
    </lineage>
</organism>
<evidence type="ECO:0000256" key="1">
    <source>
        <dbReference type="SAM" id="MobiDB-lite"/>
    </source>
</evidence>
<accession>A0AAD7J291</accession>
<keyword evidence="3" id="KW-1185">Reference proteome</keyword>
<reference evidence="2" key="1">
    <citation type="submission" date="2023-03" db="EMBL/GenBank/DDBJ databases">
        <title>Massive genome expansion in bonnet fungi (Mycena s.s.) driven by repeated elements and novel gene families across ecological guilds.</title>
        <authorList>
            <consortium name="Lawrence Berkeley National Laboratory"/>
            <person name="Harder C.B."/>
            <person name="Miyauchi S."/>
            <person name="Viragh M."/>
            <person name="Kuo A."/>
            <person name="Thoen E."/>
            <person name="Andreopoulos B."/>
            <person name="Lu D."/>
            <person name="Skrede I."/>
            <person name="Drula E."/>
            <person name="Henrissat B."/>
            <person name="Morin E."/>
            <person name="Kohler A."/>
            <person name="Barry K."/>
            <person name="LaButti K."/>
            <person name="Morin E."/>
            <person name="Salamov A."/>
            <person name="Lipzen A."/>
            <person name="Mereny Z."/>
            <person name="Hegedus B."/>
            <person name="Baldrian P."/>
            <person name="Stursova M."/>
            <person name="Weitz H."/>
            <person name="Taylor A."/>
            <person name="Grigoriev I.V."/>
            <person name="Nagy L.G."/>
            <person name="Martin F."/>
            <person name="Kauserud H."/>
        </authorList>
    </citation>
    <scope>NUCLEOTIDE SEQUENCE</scope>
    <source>
        <strain evidence="2">CBHHK182m</strain>
    </source>
</reference>